<dbReference type="Proteomes" id="UP000326903">
    <property type="component" value="Unassembled WGS sequence"/>
</dbReference>
<organism evidence="2 3">
    <name type="scientific">Ginsengibacter hankyongi</name>
    <dbReference type="NCBI Taxonomy" id="2607284"/>
    <lineage>
        <taxon>Bacteria</taxon>
        <taxon>Pseudomonadati</taxon>
        <taxon>Bacteroidota</taxon>
        <taxon>Chitinophagia</taxon>
        <taxon>Chitinophagales</taxon>
        <taxon>Chitinophagaceae</taxon>
        <taxon>Ginsengibacter</taxon>
    </lineage>
</organism>
<sequence>MINIKYLLSYSLLTVSLYACAQSKYSIKNIYAVYEVHLPGNIAVDQNGNEIPSRDTLNVVYVETSSGPIQWNEAWKNDKTYSILSHVADTNFIDAGTDKNTNEKMIIHASPGNKLWQLRLIPSDSKISLPAKILQNEILLEGTYNGKKILQKIKKQVELNSIPSQ</sequence>
<feature type="signal peptide" evidence="1">
    <location>
        <begin position="1"/>
        <end position="21"/>
    </location>
</feature>
<dbReference type="EMBL" id="VYQF01000002">
    <property type="protein sequence ID" value="KAA9039390.1"/>
    <property type="molecule type" value="Genomic_DNA"/>
</dbReference>
<name>A0A5J5IGI9_9BACT</name>
<dbReference type="RefSeq" id="WP_150414801.1">
    <property type="nucleotide sequence ID" value="NZ_VYQF01000002.1"/>
</dbReference>
<dbReference type="AlphaFoldDB" id="A0A5J5IGI9"/>
<proteinExistence type="predicted"/>
<feature type="chain" id="PRO_5023873727" evidence="1">
    <location>
        <begin position="22"/>
        <end position="165"/>
    </location>
</feature>
<comment type="caution">
    <text evidence="2">The sequence shown here is derived from an EMBL/GenBank/DDBJ whole genome shotgun (WGS) entry which is preliminary data.</text>
</comment>
<accession>A0A5J5IGI9</accession>
<evidence type="ECO:0000313" key="2">
    <source>
        <dbReference type="EMBL" id="KAA9039390.1"/>
    </source>
</evidence>
<keyword evidence="1" id="KW-0732">Signal</keyword>
<keyword evidence="3" id="KW-1185">Reference proteome</keyword>
<protein>
    <submittedName>
        <fullName evidence="2">Uncharacterized protein</fullName>
    </submittedName>
</protein>
<evidence type="ECO:0000313" key="3">
    <source>
        <dbReference type="Proteomes" id="UP000326903"/>
    </source>
</evidence>
<evidence type="ECO:0000256" key="1">
    <source>
        <dbReference type="SAM" id="SignalP"/>
    </source>
</evidence>
<reference evidence="2 3" key="1">
    <citation type="submission" date="2019-09" db="EMBL/GenBank/DDBJ databases">
        <title>Draft genome sequence of Ginsengibacter sp. BR5-29.</title>
        <authorList>
            <person name="Im W.-T."/>
        </authorList>
    </citation>
    <scope>NUCLEOTIDE SEQUENCE [LARGE SCALE GENOMIC DNA]</scope>
    <source>
        <strain evidence="2 3">BR5-29</strain>
    </source>
</reference>
<gene>
    <name evidence="2" type="ORF">FW778_11225</name>
</gene>
<dbReference type="PROSITE" id="PS51257">
    <property type="entry name" value="PROKAR_LIPOPROTEIN"/>
    <property type="match status" value="1"/>
</dbReference>